<protein>
    <recommendedName>
        <fullName evidence="1">Reverse transcriptase zinc-binding domain-containing protein</fullName>
    </recommendedName>
</protein>
<dbReference type="PANTHER" id="PTHR36617:SF15">
    <property type="entry name" value="REVERSE TRANSCRIPTASE ZINC-BINDING DOMAIN-CONTAINING PROTEIN"/>
    <property type="match status" value="1"/>
</dbReference>
<reference evidence="2" key="1">
    <citation type="submission" date="2019-12" db="EMBL/GenBank/DDBJ databases">
        <authorList>
            <person name="Scholes J."/>
        </authorList>
    </citation>
    <scope>NUCLEOTIDE SEQUENCE</scope>
</reference>
<dbReference type="Proteomes" id="UP001153555">
    <property type="component" value="Unassembled WGS sequence"/>
</dbReference>
<dbReference type="InterPro" id="IPR026960">
    <property type="entry name" value="RVT-Znf"/>
</dbReference>
<feature type="domain" description="Reverse transcriptase zinc-binding" evidence="1">
    <location>
        <begin position="121"/>
        <end position="206"/>
    </location>
</feature>
<name>A0A9N7MHB7_STRHE</name>
<keyword evidence="3" id="KW-1185">Reference proteome</keyword>
<gene>
    <name evidence="2" type="ORF">SHERM_09233</name>
</gene>
<evidence type="ECO:0000313" key="2">
    <source>
        <dbReference type="EMBL" id="CAA0806219.1"/>
    </source>
</evidence>
<dbReference type="OrthoDB" id="1436347at2759"/>
<sequence>MASNFIFPKGSVCLKALAKAWPHVRRGARWALGNGFLARFWLDVWLNVPNPLINVVTGSVPAEQIHAPVAEYVTEAGDWCWAKFEDLLPATTLLLIAAVMPPRPSARPDRLVWGYTPNGTFTTKSAYEALTRMAKDHARPLWQAIWRAPVAQRVRQFLWLASRDRLFTNMERVRRHMAGDVACYLCGQPESTSHVLRDCPHARRVWTGIWERDKC</sequence>
<comment type="caution">
    <text evidence="2">The sequence shown here is derived from an EMBL/GenBank/DDBJ whole genome shotgun (WGS) entry which is preliminary data.</text>
</comment>
<dbReference type="Pfam" id="PF13966">
    <property type="entry name" value="zf-RVT"/>
    <property type="match status" value="1"/>
</dbReference>
<dbReference type="PANTHER" id="PTHR36617">
    <property type="entry name" value="PROTEIN, PUTATIVE-RELATED"/>
    <property type="match status" value="1"/>
</dbReference>
<dbReference type="AlphaFoldDB" id="A0A9N7MHB7"/>
<accession>A0A9N7MHB7</accession>
<organism evidence="2 3">
    <name type="scientific">Striga hermonthica</name>
    <name type="common">Purple witchweed</name>
    <name type="synonym">Buchnera hermonthica</name>
    <dbReference type="NCBI Taxonomy" id="68872"/>
    <lineage>
        <taxon>Eukaryota</taxon>
        <taxon>Viridiplantae</taxon>
        <taxon>Streptophyta</taxon>
        <taxon>Embryophyta</taxon>
        <taxon>Tracheophyta</taxon>
        <taxon>Spermatophyta</taxon>
        <taxon>Magnoliopsida</taxon>
        <taxon>eudicotyledons</taxon>
        <taxon>Gunneridae</taxon>
        <taxon>Pentapetalae</taxon>
        <taxon>asterids</taxon>
        <taxon>lamiids</taxon>
        <taxon>Lamiales</taxon>
        <taxon>Orobanchaceae</taxon>
        <taxon>Buchnereae</taxon>
        <taxon>Striga</taxon>
    </lineage>
</organism>
<evidence type="ECO:0000313" key="3">
    <source>
        <dbReference type="Proteomes" id="UP001153555"/>
    </source>
</evidence>
<evidence type="ECO:0000259" key="1">
    <source>
        <dbReference type="Pfam" id="PF13966"/>
    </source>
</evidence>
<proteinExistence type="predicted"/>
<dbReference type="EMBL" id="CACSLK010000462">
    <property type="protein sequence ID" value="CAA0806219.1"/>
    <property type="molecule type" value="Genomic_DNA"/>
</dbReference>